<dbReference type="CDD" id="cd06464">
    <property type="entry name" value="ACD_sHsps-like"/>
    <property type="match status" value="1"/>
</dbReference>
<evidence type="ECO:0000256" key="1">
    <source>
        <dbReference type="PROSITE-ProRule" id="PRU00285"/>
    </source>
</evidence>
<dbReference type="PANTHER" id="PTHR11527">
    <property type="entry name" value="HEAT-SHOCK PROTEIN 20 FAMILY MEMBER"/>
    <property type="match status" value="1"/>
</dbReference>
<dbReference type="InterPro" id="IPR008978">
    <property type="entry name" value="HSP20-like_chaperone"/>
</dbReference>
<evidence type="ECO:0000259" key="3">
    <source>
        <dbReference type="PROSITE" id="PS01031"/>
    </source>
</evidence>
<protein>
    <recommendedName>
        <fullName evidence="3">SHSP domain-containing protein</fullName>
    </recommendedName>
</protein>
<evidence type="ECO:0000313" key="5">
    <source>
        <dbReference type="Proteomes" id="UP001063350"/>
    </source>
</evidence>
<dbReference type="Pfam" id="PF00011">
    <property type="entry name" value="HSP20"/>
    <property type="match status" value="1"/>
</dbReference>
<feature type="domain" description="SHSP" evidence="3">
    <location>
        <begin position="54"/>
        <end position="169"/>
    </location>
</feature>
<keyword evidence="5" id="KW-1185">Reference proteome</keyword>
<organism evidence="4 5">
    <name type="scientific">Desulfolithobacter dissulfuricans</name>
    <dbReference type="NCBI Taxonomy" id="2795293"/>
    <lineage>
        <taxon>Bacteria</taxon>
        <taxon>Pseudomonadati</taxon>
        <taxon>Thermodesulfobacteriota</taxon>
        <taxon>Desulfobulbia</taxon>
        <taxon>Desulfobulbales</taxon>
        <taxon>Desulfobulbaceae</taxon>
        <taxon>Desulfolithobacter</taxon>
    </lineage>
</organism>
<dbReference type="EMBL" id="AP024233">
    <property type="protein sequence ID" value="BCO08197.1"/>
    <property type="molecule type" value="Genomic_DNA"/>
</dbReference>
<dbReference type="AlphaFoldDB" id="A0A915U4R8"/>
<reference evidence="4" key="1">
    <citation type="submission" date="2020-12" db="EMBL/GenBank/DDBJ databases">
        <title>Desulfobium dissulfuricans gen. nov., sp. nov., a novel mesophilic, sulfate-reducing bacterium isolated from a deep-sea hydrothermal vent.</title>
        <authorList>
            <person name="Hashimoto Y."/>
            <person name="Tame A."/>
            <person name="Sawayama S."/>
            <person name="Miyazaki J."/>
            <person name="Takai K."/>
            <person name="Nakagawa S."/>
        </authorList>
    </citation>
    <scope>NUCLEOTIDE SEQUENCE</scope>
    <source>
        <strain evidence="4">GF1</strain>
    </source>
</reference>
<dbReference type="Proteomes" id="UP001063350">
    <property type="component" value="Chromosome"/>
</dbReference>
<comment type="similarity">
    <text evidence="1 2">Belongs to the small heat shock protein (HSP20) family.</text>
</comment>
<dbReference type="PROSITE" id="PS01031">
    <property type="entry name" value="SHSP"/>
    <property type="match status" value="1"/>
</dbReference>
<dbReference type="InterPro" id="IPR002068">
    <property type="entry name" value="A-crystallin/Hsp20_dom"/>
</dbReference>
<dbReference type="KEGG" id="ddu:GF1_05730"/>
<proteinExistence type="inferred from homology"/>
<name>A0A915U4R8_9BACT</name>
<dbReference type="Gene3D" id="2.60.40.790">
    <property type="match status" value="1"/>
</dbReference>
<dbReference type="SUPFAM" id="SSF49764">
    <property type="entry name" value="HSP20-like chaperones"/>
    <property type="match status" value="1"/>
</dbReference>
<accession>A0A915U4R8</accession>
<dbReference type="InterPro" id="IPR031107">
    <property type="entry name" value="Small_HSP"/>
</dbReference>
<dbReference type="RefSeq" id="WP_267928113.1">
    <property type="nucleotide sequence ID" value="NZ_AP024233.1"/>
</dbReference>
<gene>
    <name evidence="4" type="ORF">GF1_05730</name>
</gene>
<sequence length="169" mass="19086">MATLTQIRQGLGQVWDSMVEGWRALTRRASSAITRFSLPGRTARDSDGMALVETSRRSVGWGVLAAEVFDDSDRVVVRVEAPGMKRDDFDIEVVDDILLIRGEKKIERESTVGQYHLVECAYGSFERAIPLPVPVEPGKARARYRKGVLRIELPKRKEARPRVRQIPIK</sequence>
<evidence type="ECO:0000256" key="2">
    <source>
        <dbReference type="RuleBase" id="RU003616"/>
    </source>
</evidence>
<evidence type="ECO:0000313" key="4">
    <source>
        <dbReference type="EMBL" id="BCO08197.1"/>
    </source>
</evidence>